<dbReference type="OrthoDB" id="9791827at2"/>
<accession>A0A5S5DSB1</accession>
<sequence length="295" mass="35774">MSKRKLWVKMVRAFKFLPQPYYVKYYYEYYSGKKLDYDNPQEFNQKLSWYKVFFRPKILNILVDKYAVREFVEDKIGSKYLNECYGVYESPLDVNFDELPQKFVIKGVHGCNFNLVVEDKNKLNKTKAIFLMKKWLTKNQYYRGGLEWAYKDVKPRIVIEKFLKDDVSKDLIDYKFYCFDGTPKFLVAQSDTLGRYFYDLKWKELPFRWKKEYKKEIEKPSNLDELINLATKLADKFPFVRVDFYSVNNQAYFGEMTFYPTDARDDFYPEEYNKIIGDYFELPIIPKGEKYITKY</sequence>
<evidence type="ECO:0000313" key="2">
    <source>
        <dbReference type="Proteomes" id="UP000323136"/>
    </source>
</evidence>
<protein>
    <submittedName>
        <fullName evidence="1">Teichuronopeptide biosynthesis TupA-like protein</fullName>
    </submittedName>
</protein>
<dbReference type="InterPro" id="IPR029465">
    <property type="entry name" value="ATPgrasp_TupA"/>
</dbReference>
<organism evidence="1 2">
    <name type="scientific">Tenacibaculum adriaticum</name>
    <dbReference type="NCBI Taxonomy" id="413713"/>
    <lineage>
        <taxon>Bacteria</taxon>
        <taxon>Pseudomonadati</taxon>
        <taxon>Bacteroidota</taxon>
        <taxon>Flavobacteriia</taxon>
        <taxon>Flavobacteriales</taxon>
        <taxon>Flavobacteriaceae</taxon>
        <taxon>Tenacibaculum</taxon>
    </lineage>
</organism>
<dbReference type="Pfam" id="PF14305">
    <property type="entry name" value="ATPgrasp_TupA"/>
    <property type="match status" value="1"/>
</dbReference>
<dbReference type="EMBL" id="VNIA01000002">
    <property type="protein sequence ID" value="TYP98820.1"/>
    <property type="molecule type" value="Genomic_DNA"/>
</dbReference>
<dbReference type="RefSeq" id="WP_148869630.1">
    <property type="nucleotide sequence ID" value="NZ_VNIA01000002.1"/>
</dbReference>
<dbReference type="Proteomes" id="UP000323136">
    <property type="component" value="Unassembled WGS sequence"/>
</dbReference>
<keyword evidence="2" id="KW-1185">Reference proteome</keyword>
<evidence type="ECO:0000313" key="1">
    <source>
        <dbReference type="EMBL" id="TYP98820.1"/>
    </source>
</evidence>
<proteinExistence type="predicted"/>
<name>A0A5S5DSB1_9FLAO</name>
<dbReference type="AlphaFoldDB" id="A0A5S5DSB1"/>
<comment type="caution">
    <text evidence="1">The sequence shown here is derived from an EMBL/GenBank/DDBJ whole genome shotgun (WGS) entry which is preliminary data.</text>
</comment>
<gene>
    <name evidence="1" type="ORF">C7447_102135</name>
</gene>
<reference evidence="1 2" key="1">
    <citation type="submission" date="2019-07" db="EMBL/GenBank/DDBJ databases">
        <title>Genomic Encyclopedia of Type Strains, Phase IV (KMG-IV): sequencing the most valuable type-strain genomes for metagenomic binning, comparative biology and taxonomic classification.</title>
        <authorList>
            <person name="Goeker M."/>
        </authorList>
    </citation>
    <scope>NUCLEOTIDE SEQUENCE [LARGE SCALE GENOMIC DNA]</scope>
    <source>
        <strain evidence="1 2">DSM 18961</strain>
    </source>
</reference>